<reference evidence="1" key="1">
    <citation type="submission" date="2023-05" db="EMBL/GenBank/DDBJ databases">
        <authorList>
            <person name="Stuckert A."/>
        </authorList>
    </citation>
    <scope>NUCLEOTIDE SEQUENCE</scope>
</reference>
<dbReference type="Gene3D" id="1.10.10.10">
    <property type="entry name" value="Winged helix-like DNA-binding domain superfamily/Winged helix DNA-binding domain"/>
    <property type="match status" value="1"/>
</dbReference>
<name>A0ABN9GP58_9NEOB</name>
<dbReference type="Proteomes" id="UP001162483">
    <property type="component" value="Unassembled WGS sequence"/>
</dbReference>
<dbReference type="InterPro" id="IPR036388">
    <property type="entry name" value="WH-like_DNA-bd_sf"/>
</dbReference>
<sequence length="134" mass="14422">MQTASTNICETLCNKSICEISLLLNIPWSTVSGIITKWKQLGTLATQPRSGSPRKMTERGQCMLNRTVRRSQQLCTVSIAKNLQTSCALQISTTVCRELNGMVSMAEQLHPSLTSPSALQSVGCSGIKHAATGP</sequence>
<evidence type="ECO:0008006" key="3">
    <source>
        <dbReference type="Google" id="ProtNLM"/>
    </source>
</evidence>
<proteinExistence type="predicted"/>
<dbReference type="EMBL" id="CATNWA010019099">
    <property type="protein sequence ID" value="CAI9611248.1"/>
    <property type="molecule type" value="Genomic_DNA"/>
</dbReference>
<organism evidence="1 2">
    <name type="scientific">Staurois parvus</name>
    <dbReference type="NCBI Taxonomy" id="386267"/>
    <lineage>
        <taxon>Eukaryota</taxon>
        <taxon>Metazoa</taxon>
        <taxon>Chordata</taxon>
        <taxon>Craniata</taxon>
        <taxon>Vertebrata</taxon>
        <taxon>Euteleostomi</taxon>
        <taxon>Amphibia</taxon>
        <taxon>Batrachia</taxon>
        <taxon>Anura</taxon>
        <taxon>Neobatrachia</taxon>
        <taxon>Ranoidea</taxon>
        <taxon>Ranidae</taxon>
        <taxon>Staurois</taxon>
    </lineage>
</organism>
<evidence type="ECO:0000313" key="2">
    <source>
        <dbReference type="Proteomes" id="UP001162483"/>
    </source>
</evidence>
<protein>
    <recommendedName>
        <fullName evidence="3">Transposase</fullName>
    </recommendedName>
</protein>
<gene>
    <name evidence="1" type="ORF">SPARVUS_LOCUS14520505</name>
</gene>
<keyword evidence="2" id="KW-1185">Reference proteome</keyword>
<comment type="caution">
    <text evidence="1">The sequence shown here is derived from an EMBL/GenBank/DDBJ whole genome shotgun (WGS) entry which is preliminary data.</text>
</comment>
<accession>A0ABN9GP58</accession>
<evidence type="ECO:0000313" key="1">
    <source>
        <dbReference type="EMBL" id="CAI9611248.1"/>
    </source>
</evidence>